<keyword evidence="3" id="KW-1185">Reference proteome</keyword>
<feature type="compositionally biased region" description="Gly residues" evidence="1">
    <location>
        <begin position="1"/>
        <end position="10"/>
    </location>
</feature>
<dbReference type="RefSeq" id="XP_056524813.1">
    <property type="nucleotide sequence ID" value="XM_056662700.1"/>
</dbReference>
<evidence type="ECO:0000313" key="3">
    <source>
        <dbReference type="Proteomes" id="UP001149079"/>
    </source>
</evidence>
<feature type="region of interest" description="Disordered" evidence="1">
    <location>
        <begin position="208"/>
        <end position="270"/>
    </location>
</feature>
<comment type="caution">
    <text evidence="2">The sequence shown here is derived from an EMBL/GenBank/DDBJ whole genome shotgun (WGS) entry which is preliminary data.</text>
</comment>
<sequence length="270" mass="29973">MFKALMGGGRSSSASDVRSKSSRRKSEKSDKSDTKSISSRKSSRGDDRDRGLGDLSSYSPSESRSRRGPPSLAGESIASTYVTAEPETIDYSNRYIERTPKRRDSDRESKSSRRRERDRSESPEPTRRSNRRGTQDTQDDELDRERERHDRRRTHSGDPYVPPITTNLPSSAPGAQFAAEIGAPGFSQFPMQYDNTMPFAAASPAHAVPYDPHVPQQFPGQFPEQTAAPYRPPNPAGAAADYYGDQGQSVEHQPGVRPNPPVCFPILKRT</sequence>
<feature type="region of interest" description="Disordered" evidence="1">
    <location>
        <begin position="1"/>
        <end position="176"/>
    </location>
</feature>
<feature type="compositionally biased region" description="Basic and acidic residues" evidence="1">
    <location>
        <begin position="43"/>
        <end position="52"/>
    </location>
</feature>
<dbReference type="GeneID" id="81401870"/>
<feature type="compositionally biased region" description="Basic and acidic residues" evidence="1">
    <location>
        <begin position="95"/>
        <end position="127"/>
    </location>
</feature>
<feature type="compositionally biased region" description="Low complexity" evidence="1">
    <location>
        <begin position="53"/>
        <end position="62"/>
    </location>
</feature>
<proteinExistence type="predicted"/>
<dbReference type="EMBL" id="JAPQKL010000002">
    <property type="protein sequence ID" value="KAJ5143169.1"/>
    <property type="molecule type" value="Genomic_DNA"/>
</dbReference>
<gene>
    <name evidence="2" type="ORF">N7515_001956</name>
</gene>
<reference evidence="2" key="1">
    <citation type="submission" date="2022-11" db="EMBL/GenBank/DDBJ databases">
        <authorList>
            <person name="Petersen C."/>
        </authorList>
    </citation>
    <scope>NUCLEOTIDE SEQUENCE</scope>
    <source>
        <strain evidence="2">IBT 22155</strain>
    </source>
</reference>
<organism evidence="2 3">
    <name type="scientific">Penicillium bovifimosum</name>
    <dbReference type="NCBI Taxonomy" id="126998"/>
    <lineage>
        <taxon>Eukaryota</taxon>
        <taxon>Fungi</taxon>
        <taxon>Dikarya</taxon>
        <taxon>Ascomycota</taxon>
        <taxon>Pezizomycotina</taxon>
        <taxon>Eurotiomycetes</taxon>
        <taxon>Eurotiomycetidae</taxon>
        <taxon>Eurotiales</taxon>
        <taxon>Aspergillaceae</taxon>
        <taxon>Penicillium</taxon>
    </lineage>
</organism>
<dbReference type="AlphaFoldDB" id="A0A9W9HAQ3"/>
<evidence type="ECO:0000256" key="1">
    <source>
        <dbReference type="SAM" id="MobiDB-lite"/>
    </source>
</evidence>
<protein>
    <submittedName>
        <fullName evidence="2">Uncharacterized protein</fullName>
    </submittedName>
</protein>
<dbReference type="Proteomes" id="UP001149079">
    <property type="component" value="Unassembled WGS sequence"/>
</dbReference>
<evidence type="ECO:0000313" key="2">
    <source>
        <dbReference type="EMBL" id="KAJ5143169.1"/>
    </source>
</evidence>
<reference evidence="2" key="2">
    <citation type="journal article" date="2023" name="IMA Fungus">
        <title>Comparative genomic study of the Penicillium genus elucidates a diverse pangenome and 15 lateral gene transfer events.</title>
        <authorList>
            <person name="Petersen C."/>
            <person name="Sorensen T."/>
            <person name="Nielsen M.R."/>
            <person name="Sondergaard T.E."/>
            <person name="Sorensen J.L."/>
            <person name="Fitzpatrick D.A."/>
            <person name="Frisvad J.C."/>
            <person name="Nielsen K.L."/>
        </authorList>
    </citation>
    <scope>NUCLEOTIDE SEQUENCE</scope>
    <source>
        <strain evidence="2">IBT 22155</strain>
    </source>
</reference>
<dbReference type="OrthoDB" id="5365701at2759"/>
<feature type="compositionally biased region" description="Low complexity" evidence="1">
    <location>
        <begin position="236"/>
        <end position="248"/>
    </location>
</feature>
<name>A0A9W9HAQ3_9EURO</name>
<accession>A0A9W9HAQ3</accession>